<evidence type="ECO:0000313" key="3">
    <source>
        <dbReference type="Proteomes" id="UP000811246"/>
    </source>
</evidence>
<gene>
    <name evidence="2" type="ORF">I3842_05G153000</name>
</gene>
<reference evidence="2" key="1">
    <citation type="submission" date="2021-01" db="EMBL/GenBank/DDBJ databases">
        <authorList>
            <person name="Lovell J.T."/>
            <person name="Bentley N."/>
            <person name="Bhattarai G."/>
            <person name="Jenkins J.W."/>
            <person name="Sreedasyam A."/>
            <person name="Alarcon Y."/>
            <person name="Bock C."/>
            <person name="Boston L."/>
            <person name="Carlson J."/>
            <person name="Cervantes K."/>
            <person name="Clermont K."/>
            <person name="Krom N."/>
            <person name="Kubenka K."/>
            <person name="Mamidi S."/>
            <person name="Mattison C."/>
            <person name="Monteros M."/>
            <person name="Pisani C."/>
            <person name="Plott C."/>
            <person name="Rajasekar S."/>
            <person name="Rhein H.S."/>
            <person name="Rohla C."/>
            <person name="Song M."/>
            <person name="Hilaire R.S."/>
            <person name="Shu S."/>
            <person name="Wells L."/>
            <person name="Wang X."/>
            <person name="Webber J."/>
            <person name="Heerema R.J."/>
            <person name="Klein P."/>
            <person name="Conner P."/>
            <person name="Grauke L."/>
            <person name="Grimwood J."/>
            <person name="Schmutz J."/>
            <person name="Randall J.J."/>
        </authorList>
    </citation>
    <scope>NUCLEOTIDE SEQUENCE</scope>
    <source>
        <tissue evidence="2">Leaf</tissue>
    </source>
</reference>
<comment type="caution">
    <text evidence="2">The sequence shown here is derived from an EMBL/GenBank/DDBJ whole genome shotgun (WGS) entry which is preliminary data.</text>
</comment>
<sequence length="59" mass="6807">MLQAPILICYFLPIVYCIYGIPSGCGVFFLQEYARPRMKTSVLHGAFIYHKINSYRAEC</sequence>
<accession>A0A922F3E8</accession>
<proteinExistence type="predicted"/>
<dbReference type="AlphaFoldDB" id="A0A922F3E8"/>
<keyword evidence="1" id="KW-1133">Transmembrane helix</keyword>
<name>A0A922F3E8_CARIL</name>
<keyword evidence="1" id="KW-0812">Transmembrane</keyword>
<keyword evidence="1" id="KW-0472">Membrane</keyword>
<evidence type="ECO:0000313" key="2">
    <source>
        <dbReference type="EMBL" id="KAG6713440.1"/>
    </source>
</evidence>
<dbReference type="EMBL" id="CM031829">
    <property type="protein sequence ID" value="KAG6713440.1"/>
    <property type="molecule type" value="Genomic_DNA"/>
</dbReference>
<dbReference type="Proteomes" id="UP000811246">
    <property type="component" value="Chromosome 5"/>
</dbReference>
<organism evidence="2 3">
    <name type="scientific">Carya illinoinensis</name>
    <name type="common">Pecan</name>
    <dbReference type="NCBI Taxonomy" id="32201"/>
    <lineage>
        <taxon>Eukaryota</taxon>
        <taxon>Viridiplantae</taxon>
        <taxon>Streptophyta</taxon>
        <taxon>Embryophyta</taxon>
        <taxon>Tracheophyta</taxon>
        <taxon>Spermatophyta</taxon>
        <taxon>Magnoliopsida</taxon>
        <taxon>eudicotyledons</taxon>
        <taxon>Gunneridae</taxon>
        <taxon>Pentapetalae</taxon>
        <taxon>rosids</taxon>
        <taxon>fabids</taxon>
        <taxon>Fagales</taxon>
        <taxon>Juglandaceae</taxon>
        <taxon>Carya</taxon>
    </lineage>
</organism>
<evidence type="ECO:0000256" key="1">
    <source>
        <dbReference type="SAM" id="Phobius"/>
    </source>
</evidence>
<feature type="transmembrane region" description="Helical" evidence="1">
    <location>
        <begin position="6"/>
        <end position="30"/>
    </location>
</feature>
<protein>
    <submittedName>
        <fullName evidence="2">Uncharacterized protein</fullName>
    </submittedName>
</protein>